<dbReference type="PANTHER" id="PTHR24096">
    <property type="entry name" value="LONG-CHAIN-FATTY-ACID--COA LIGASE"/>
    <property type="match status" value="1"/>
</dbReference>
<evidence type="ECO:0000259" key="10">
    <source>
        <dbReference type="Pfam" id="PF13193"/>
    </source>
</evidence>
<keyword evidence="8" id="KW-0472">Membrane</keyword>
<keyword evidence="4" id="KW-0547">Nucleotide-binding</keyword>
<dbReference type="FunFam" id="3.30.300.30:FF:000007">
    <property type="entry name" value="4-coumarate--CoA ligase 2"/>
    <property type="match status" value="1"/>
</dbReference>
<evidence type="ECO:0000256" key="1">
    <source>
        <dbReference type="ARBA" id="ARBA00006432"/>
    </source>
</evidence>
<dbReference type="SUPFAM" id="SSF56801">
    <property type="entry name" value="Acetyl-CoA synthetase-like"/>
    <property type="match status" value="1"/>
</dbReference>
<evidence type="ECO:0000313" key="11">
    <source>
        <dbReference type="EMBL" id="KAK6934909.1"/>
    </source>
</evidence>
<dbReference type="GO" id="GO:0005524">
    <property type="term" value="F:ATP binding"/>
    <property type="evidence" value="ECO:0007669"/>
    <property type="project" value="UniProtKB-KW"/>
</dbReference>
<gene>
    <name evidence="11" type="ORF">RJ641_035064</name>
</gene>
<evidence type="ECO:0000256" key="2">
    <source>
        <dbReference type="ARBA" id="ARBA00012959"/>
    </source>
</evidence>
<comment type="catalytic activity">
    <reaction evidence="6">
        <text>(E)-4-coumarate + ATP + CoA = (E)-4-coumaroyl-CoA + AMP + diphosphate</text>
        <dbReference type="Rhea" id="RHEA:19641"/>
        <dbReference type="ChEBI" id="CHEBI:12876"/>
        <dbReference type="ChEBI" id="CHEBI:30616"/>
        <dbReference type="ChEBI" id="CHEBI:33019"/>
        <dbReference type="ChEBI" id="CHEBI:57287"/>
        <dbReference type="ChEBI" id="CHEBI:85008"/>
        <dbReference type="ChEBI" id="CHEBI:456215"/>
        <dbReference type="EC" id="6.2.1.12"/>
    </reaction>
    <physiologicalReaction direction="left-to-right" evidence="6">
        <dbReference type="Rhea" id="RHEA:19642"/>
    </physiologicalReaction>
</comment>
<feature type="transmembrane region" description="Helical" evidence="8">
    <location>
        <begin position="102"/>
        <end position="125"/>
    </location>
</feature>
<dbReference type="EC" id="6.2.1.12" evidence="2"/>
<feature type="compositionally biased region" description="Polar residues" evidence="7">
    <location>
        <begin position="1"/>
        <end position="12"/>
    </location>
</feature>
<accession>A0AAN8VNC2</accession>
<dbReference type="InterPro" id="IPR020845">
    <property type="entry name" value="AMP-binding_CS"/>
</dbReference>
<evidence type="ECO:0000256" key="7">
    <source>
        <dbReference type="SAM" id="MobiDB-lite"/>
    </source>
</evidence>
<evidence type="ECO:0000259" key="9">
    <source>
        <dbReference type="Pfam" id="PF00501"/>
    </source>
</evidence>
<dbReference type="EMBL" id="JBAMMX010000008">
    <property type="protein sequence ID" value="KAK6934909.1"/>
    <property type="molecule type" value="Genomic_DNA"/>
</dbReference>
<dbReference type="PROSITE" id="PS00455">
    <property type="entry name" value="AMP_BINDING"/>
    <property type="match status" value="1"/>
</dbReference>
<dbReference type="InterPro" id="IPR000873">
    <property type="entry name" value="AMP-dep_synth/lig_dom"/>
</dbReference>
<evidence type="ECO:0000256" key="6">
    <source>
        <dbReference type="ARBA" id="ARBA00034252"/>
    </source>
</evidence>
<reference evidence="11 12" key="1">
    <citation type="submission" date="2023-12" db="EMBL/GenBank/DDBJ databases">
        <title>A high-quality genome assembly for Dillenia turbinata (Dilleniales).</title>
        <authorList>
            <person name="Chanderbali A."/>
        </authorList>
    </citation>
    <scope>NUCLEOTIDE SEQUENCE [LARGE SCALE GENOMIC DNA]</scope>
    <source>
        <strain evidence="11">LSX21</strain>
        <tissue evidence="11">Leaf</tissue>
    </source>
</reference>
<dbReference type="InterPro" id="IPR042099">
    <property type="entry name" value="ANL_N_sf"/>
</dbReference>
<sequence>MASTSAETTQIPIKSKKTQDPEKYPDWYSPETGIYHSKYPPISLPTDPFLDVVSFIFSHQHNGVSALVDSSSGSSISYSELFPLVKSIASGLHHSGVSQHDVVLVLLPNSIFFPVVFLSTLYLGAIVTPMSPLSSTCEIKKRIADCNVKFVFTVSDKIDQIRSCGVNPILVPETRNFDPTKIEYSEFHKLVTNDFLDFPRPLISQQDVAAIMYSSGTTGASKGALVTHGNLISMVELFVRFEAFQYEYPSTENVYLALVPMFHIYGMALFVMGLFSLGTTVVVMKRFFINEVVEAIEKFKVTHFPSVPPLLCQLIAKAKCVDGCKLRSLKQICCGAAPTSKKLIEDCLKTLPHVDFIQGYGMTETTAVGTRGFNTASLYNYTSIGLMAPNTQAKIVDWTTGSPLPPGKSGELWLRCPAIMKGYLNNVEATRLTIDEEGWLHTGDVVYFDQDGYLYLSDRLKEMIKYKGFQIAPADLEAVLICHPEILDVAVTSMLDEEAGEVPVAFVVRENGSTLTKKAVMDFLAQQVAPYKKVREVIFTQSIPKSPAGKILRRELKQLLTSKL</sequence>
<dbReference type="Pfam" id="PF13193">
    <property type="entry name" value="AMP-binding_C"/>
    <property type="match status" value="1"/>
</dbReference>
<keyword evidence="5" id="KW-0067">ATP-binding</keyword>
<comment type="similarity">
    <text evidence="1">Belongs to the ATP-dependent AMP-binding enzyme family.</text>
</comment>
<dbReference type="GO" id="GO:0005777">
    <property type="term" value="C:peroxisome"/>
    <property type="evidence" value="ECO:0007669"/>
    <property type="project" value="TreeGrafter"/>
</dbReference>
<keyword evidence="12" id="KW-1185">Reference proteome</keyword>
<evidence type="ECO:0000256" key="3">
    <source>
        <dbReference type="ARBA" id="ARBA00022598"/>
    </source>
</evidence>
<organism evidence="11 12">
    <name type="scientific">Dillenia turbinata</name>
    <dbReference type="NCBI Taxonomy" id="194707"/>
    <lineage>
        <taxon>Eukaryota</taxon>
        <taxon>Viridiplantae</taxon>
        <taxon>Streptophyta</taxon>
        <taxon>Embryophyta</taxon>
        <taxon>Tracheophyta</taxon>
        <taxon>Spermatophyta</taxon>
        <taxon>Magnoliopsida</taxon>
        <taxon>eudicotyledons</taxon>
        <taxon>Gunneridae</taxon>
        <taxon>Pentapetalae</taxon>
        <taxon>Dilleniales</taxon>
        <taxon>Dilleniaceae</taxon>
        <taxon>Dillenia</taxon>
    </lineage>
</organism>
<evidence type="ECO:0000256" key="4">
    <source>
        <dbReference type="ARBA" id="ARBA00022741"/>
    </source>
</evidence>
<keyword evidence="8" id="KW-1133">Transmembrane helix</keyword>
<feature type="domain" description="AMP-binding enzyme C-terminal" evidence="10">
    <location>
        <begin position="476"/>
        <end position="550"/>
    </location>
</feature>
<evidence type="ECO:0000256" key="5">
    <source>
        <dbReference type="ARBA" id="ARBA00022840"/>
    </source>
</evidence>
<feature type="region of interest" description="Disordered" evidence="7">
    <location>
        <begin position="1"/>
        <end position="25"/>
    </location>
</feature>
<dbReference type="PANTHER" id="PTHR24096:SF149">
    <property type="entry name" value="AMP-BINDING DOMAIN-CONTAINING PROTEIN-RELATED"/>
    <property type="match status" value="1"/>
</dbReference>
<comment type="caution">
    <text evidence="11">The sequence shown here is derived from an EMBL/GenBank/DDBJ whole genome shotgun (WGS) entry which is preliminary data.</text>
</comment>
<dbReference type="Gene3D" id="3.30.300.30">
    <property type="match status" value="1"/>
</dbReference>
<dbReference type="GO" id="GO:0006744">
    <property type="term" value="P:ubiquinone biosynthetic process"/>
    <property type="evidence" value="ECO:0007669"/>
    <property type="project" value="TreeGrafter"/>
</dbReference>
<evidence type="ECO:0000313" key="12">
    <source>
        <dbReference type="Proteomes" id="UP001370490"/>
    </source>
</evidence>
<dbReference type="AlphaFoldDB" id="A0AAN8VNC2"/>
<feature type="transmembrane region" description="Helical" evidence="8">
    <location>
        <begin position="254"/>
        <end position="277"/>
    </location>
</feature>
<dbReference type="Pfam" id="PF00501">
    <property type="entry name" value="AMP-binding"/>
    <property type="match status" value="1"/>
</dbReference>
<dbReference type="FunFam" id="3.40.50.12780:FF:000003">
    <property type="entry name" value="Long-chain-fatty-acid--CoA ligase FadD"/>
    <property type="match status" value="1"/>
</dbReference>
<name>A0AAN8VNC2_9MAGN</name>
<proteinExistence type="inferred from homology"/>
<keyword evidence="3" id="KW-0436">Ligase</keyword>
<evidence type="ECO:0000256" key="8">
    <source>
        <dbReference type="SAM" id="Phobius"/>
    </source>
</evidence>
<dbReference type="CDD" id="cd05904">
    <property type="entry name" value="4CL"/>
    <property type="match status" value="1"/>
</dbReference>
<keyword evidence="8" id="KW-0812">Transmembrane</keyword>
<dbReference type="Gene3D" id="3.40.50.12780">
    <property type="entry name" value="N-terminal domain of ligase-like"/>
    <property type="match status" value="1"/>
</dbReference>
<protein>
    <recommendedName>
        <fullName evidence="2">4-coumarate--CoA ligase</fullName>
        <ecNumber evidence="2">6.2.1.12</ecNumber>
    </recommendedName>
</protein>
<feature type="domain" description="AMP-dependent synthetase/ligase" evidence="9">
    <location>
        <begin position="60"/>
        <end position="424"/>
    </location>
</feature>
<dbReference type="GO" id="GO:0016207">
    <property type="term" value="F:4-coumarate-CoA ligase activity"/>
    <property type="evidence" value="ECO:0007669"/>
    <property type="project" value="UniProtKB-EC"/>
</dbReference>
<dbReference type="InterPro" id="IPR045851">
    <property type="entry name" value="AMP-bd_C_sf"/>
</dbReference>
<dbReference type="Proteomes" id="UP001370490">
    <property type="component" value="Unassembled WGS sequence"/>
</dbReference>
<dbReference type="InterPro" id="IPR025110">
    <property type="entry name" value="AMP-bd_C"/>
</dbReference>